<keyword evidence="1" id="KW-1133">Transmembrane helix</keyword>
<organism evidence="2 3">
    <name type="scientific">Variovorax guangxiensis</name>
    <dbReference type="NCBI Taxonomy" id="1775474"/>
    <lineage>
        <taxon>Bacteria</taxon>
        <taxon>Pseudomonadati</taxon>
        <taxon>Pseudomonadota</taxon>
        <taxon>Betaproteobacteria</taxon>
        <taxon>Burkholderiales</taxon>
        <taxon>Comamonadaceae</taxon>
        <taxon>Variovorax</taxon>
    </lineage>
</organism>
<gene>
    <name evidence="2" type="ORF">GGD71_006752</name>
</gene>
<dbReference type="AlphaFoldDB" id="A0A840G307"/>
<evidence type="ECO:0000313" key="3">
    <source>
        <dbReference type="Proteomes" id="UP000524450"/>
    </source>
</evidence>
<protein>
    <submittedName>
        <fullName evidence="2">Uncharacterized protein</fullName>
    </submittedName>
</protein>
<sequence>MQLADWTILLALNTQWFGMGAFHFSLRPQAAARMLVVRAHRRSPLFHTLSDAIRFLGGLNLAFAVFCLLLLVFADLFPERGQRALFAMALALAHASQFVVNVPMPGKHRRHEPGAWPVLQGPMLFIFAIDGVLTVSNGIFALWIAR</sequence>
<keyword evidence="1" id="KW-0472">Membrane</keyword>
<keyword evidence="1" id="KW-0812">Transmembrane</keyword>
<evidence type="ECO:0000256" key="1">
    <source>
        <dbReference type="SAM" id="Phobius"/>
    </source>
</evidence>
<dbReference type="EMBL" id="JACIFZ010000017">
    <property type="protein sequence ID" value="MBB4225939.1"/>
    <property type="molecule type" value="Genomic_DNA"/>
</dbReference>
<accession>A0A840G307</accession>
<comment type="caution">
    <text evidence="2">The sequence shown here is derived from an EMBL/GenBank/DDBJ whole genome shotgun (WGS) entry which is preliminary data.</text>
</comment>
<feature type="transmembrane region" description="Helical" evidence="1">
    <location>
        <begin position="52"/>
        <end position="73"/>
    </location>
</feature>
<name>A0A840G307_9BURK</name>
<reference evidence="2 3" key="1">
    <citation type="submission" date="2020-08" db="EMBL/GenBank/DDBJ databases">
        <title>Genomic Encyclopedia of Type Strains, Phase IV (KMG-V): Genome sequencing to study the core and pangenomes of soil and plant-associated prokaryotes.</title>
        <authorList>
            <person name="Whitman W."/>
        </authorList>
    </citation>
    <scope>NUCLEOTIDE SEQUENCE [LARGE SCALE GENOMIC DNA]</scope>
    <source>
        <strain evidence="2 3">34/80</strain>
    </source>
</reference>
<evidence type="ECO:0000313" key="2">
    <source>
        <dbReference type="EMBL" id="MBB4225939.1"/>
    </source>
</evidence>
<proteinExistence type="predicted"/>
<dbReference type="Proteomes" id="UP000524450">
    <property type="component" value="Unassembled WGS sequence"/>
</dbReference>
<feature type="transmembrane region" description="Helical" evidence="1">
    <location>
        <begin position="124"/>
        <end position="145"/>
    </location>
</feature>